<gene>
    <name evidence="2" type="ORF">K460DRAFT_367701</name>
</gene>
<dbReference type="EMBL" id="ML976617">
    <property type="protein sequence ID" value="KAF1842753.1"/>
    <property type="molecule type" value="Genomic_DNA"/>
</dbReference>
<protein>
    <submittedName>
        <fullName evidence="2">HET-domain-containing protein</fullName>
    </submittedName>
</protein>
<dbReference type="PANTHER" id="PTHR24148">
    <property type="entry name" value="ANKYRIN REPEAT DOMAIN-CONTAINING PROTEIN 39 HOMOLOG-RELATED"/>
    <property type="match status" value="1"/>
</dbReference>
<dbReference type="InterPro" id="IPR052895">
    <property type="entry name" value="HetReg/Transcr_Mod"/>
</dbReference>
<keyword evidence="3" id="KW-1185">Reference proteome</keyword>
<dbReference type="Pfam" id="PF06985">
    <property type="entry name" value="HET"/>
    <property type="match status" value="1"/>
</dbReference>
<evidence type="ECO:0000259" key="1">
    <source>
        <dbReference type="Pfam" id="PF06985"/>
    </source>
</evidence>
<dbReference type="RefSeq" id="XP_040785316.1">
    <property type="nucleotide sequence ID" value="XM_040933627.1"/>
</dbReference>
<organism evidence="2 3">
    <name type="scientific">Cucurbitaria berberidis CBS 394.84</name>
    <dbReference type="NCBI Taxonomy" id="1168544"/>
    <lineage>
        <taxon>Eukaryota</taxon>
        <taxon>Fungi</taxon>
        <taxon>Dikarya</taxon>
        <taxon>Ascomycota</taxon>
        <taxon>Pezizomycotina</taxon>
        <taxon>Dothideomycetes</taxon>
        <taxon>Pleosporomycetidae</taxon>
        <taxon>Pleosporales</taxon>
        <taxon>Pleosporineae</taxon>
        <taxon>Cucurbitariaceae</taxon>
        <taxon>Cucurbitaria</taxon>
    </lineage>
</organism>
<accession>A0A9P4L665</accession>
<comment type="caution">
    <text evidence="2">The sequence shown here is derived from an EMBL/GenBank/DDBJ whole genome shotgun (WGS) entry which is preliminary data.</text>
</comment>
<dbReference type="InterPro" id="IPR010730">
    <property type="entry name" value="HET"/>
</dbReference>
<evidence type="ECO:0000313" key="3">
    <source>
        <dbReference type="Proteomes" id="UP000800039"/>
    </source>
</evidence>
<dbReference type="GeneID" id="63850878"/>
<dbReference type="Proteomes" id="UP000800039">
    <property type="component" value="Unassembled WGS sequence"/>
</dbReference>
<reference evidence="2" key="1">
    <citation type="submission" date="2020-01" db="EMBL/GenBank/DDBJ databases">
        <authorList>
            <consortium name="DOE Joint Genome Institute"/>
            <person name="Haridas S."/>
            <person name="Albert R."/>
            <person name="Binder M."/>
            <person name="Bloem J."/>
            <person name="Labutti K."/>
            <person name="Salamov A."/>
            <person name="Andreopoulos B."/>
            <person name="Baker S.E."/>
            <person name="Barry K."/>
            <person name="Bills G."/>
            <person name="Bluhm B.H."/>
            <person name="Cannon C."/>
            <person name="Castanera R."/>
            <person name="Culley D.E."/>
            <person name="Daum C."/>
            <person name="Ezra D."/>
            <person name="Gonzalez J.B."/>
            <person name="Henrissat B."/>
            <person name="Kuo A."/>
            <person name="Liang C."/>
            <person name="Lipzen A."/>
            <person name="Lutzoni F."/>
            <person name="Magnuson J."/>
            <person name="Mondo S."/>
            <person name="Nolan M."/>
            <person name="Ohm R."/>
            <person name="Pangilinan J."/>
            <person name="Park H.-J."/>
            <person name="Ramirez L."/>
            <person name="Alfaro M."/>
            <person name="Sun H."/>
            <person name="Tritt A."/>
            <person name="Yoshinaga Y."/>
            <person name="Zwiers L.-H."/>
            <person name="Turgeon B.G."/>
            <person name="Goodwin S.B."/>
            <person name="Spatafora J.W."/>
            <person name="Crous P.W."/>
            <person name="Grigoriev I.V."/>
        </authorList>
    </citation>
    <scope>NUCLEOTIDE SEQUENCE</scope>
    <source>
        <strain evidence="2">CBS 394.84</strain>
    </source>
</reference>
<name>A0A9P4L665_9PLEO</name>
<dbReference type="PANTHER" id="PTHR24148:SF64">
    <property type="entry name" value="HETEROKARYON INCOMPATIBILITY DOMAIN-CONTAINING PROTEIN"/>
    <property type="match status" value="1"/>
</dbReference>
<dbReference type="AlphaFoldDB" id="A0A9P4L665"/>
<feature type="domain" description="Heterokaryon incompatibility" evidence="1">
    <location>
        <begin position="59"/>
        <end position="189"/>
    </location>
</feature>
<dbReference type="OrthoDB" id="2288928at2759"/>
<proteinExistence type="predicted"/>
<sequence>MSNDTRQHQAEAMEAGSFNYDPLETASTIRILALHPGVGNEPLRADLYHEELGAAKDTFLALSYVWGNSSYQRLLTCQSGTICLTANLEDALKHLRLPDEVQNVWADAACINQEDIQERGNQVRLMGQIYSYAGQVIIWLGHDHNNTASATFRMFLYPTEPLARDAKPLSLISELSRCDYFTRIWVMQEAILGENTVVLWGTEVIYIDDLTEGIQLRLSELYLTPRHFEAFSWIEERHEATKLRDGAFDLLRVLQLVRPRHCKDDRDRIYAILSVPYNASIPWNSLLKDVNPDYTISTHELYFYVAHRAIHYGGTLGLLNSVHHSSILEKWKVNSLPSWVPKWNEDVASNLDNEYLYGAHDPERSMSSLAATVNLDARTLCVKCRRTNKVTALSCDNILLERHNPDFDKLYKFWDESLKPIVESKALVDGAWLNIALCNVLRTQDEWVSNSQADNWSKTMGQVNLLELHIKEQRGKGPLNGTWERLLDVFANAVSTVKRESSRSADWITFKSYLEPLGHDITWNGMLRGRRVFLTKTHHVGLGPEAMREGDIIIELEGSNVPFVLRQQEHFYQFVGAAYIPEIMQVDATRHATNKGAKTEAIALEVVDIR</sequence>
<dbReference type="Pfam" id="PF26639">
    <property type="entry name" value="Het-6_barrel"/>
    <property type="match status" value="1"/>
</dbReference>
<evidence type="ECO:0000313" key="2">
    <source>
        <dbReference type="EMBL" id="KAF1842753.1"/>
    </source>
</evidence>